<proteinExistence type="predicted"/>
<evidence type="ECO:0000313" key="2">
    <source>
        <dbReference type="Proteomes" id="UP000606499"/>
    </source>
</evidence>
<accession>A0A923LZB8</accession>
<dbReference type="EMBL" id="JACOPL010000028">
    <property type="protein sequence ID" value="MBC5726757.1"/>
    <property type="molecule type" value="Genomic_DNA"/>
</dbReference>
<gene>
    <name evidence="1" type="ORF">H8S45_15010</name>
</gene>
<protein>
    <submittedName>
        <fullName evidence="1">Uncharacterized protein</fullName>
    </submittedName>
</protein>
<dbReference type="RefSeq" id="WP_186950447.1">
    <property type="nucleotide sequence ID" value="NZ_JACOPL010000028.1"/>
</dbReference>
<evidence type="ECO:0000313" key="1">
    <source>
        <dbReference type="EMBL" id="MBC5726757.1"/>
    </source>
</evidence>
<comment type="caution">
    <text evidence="1">The sequence shown here is derived from an EMBL/GenBank/DDBJ whole genome shotgun (WGS) entry which is preliminary data.</text>
</comment>
<reference evidence="1" key="1">
    <citation type="submission" date="2020-08" db="EMBL/GenBank/DDBJ databases">
        <title>Genome public.</title>
        <authorList>
            <person name="Liu C."/>
            <person name="Sun Q."/>
        </authorList>
    </citation>
    <scope>NUCLEOTIDE SEQUENCE</scope>
    <source>
        <strain evidence="1">NSJ-28</strain>
    </source>
</reference>
<dbReference type="Proteomes" id="UP000606499">
    <property type="component" value="Unassembled WGS sequence"/>
</dbReference>
<dbReference type="AlphaFoldDB" id="A0A923LZB8"/>
<name>A0A923LZB8_9FIRM</name>
<keyword evidence="2" id="KW-1185">Reference proteome</keyword>
<organism evidence="1 2">
    <name type="scientific">Agathobaculum faecis</name>
    <dbReference type="NCBI Taxonomy" id="2763013"/>
    <lineage>
        <taxon>Bacteria</taxon>
        <taxon>Bacillati</taxon>
        <taxon>Bacillota</taxon>
        <taxon>Clostridia</taxon>
        <taxon>Eubacteriales</taxon>
        <taxon>Butyricicoccaceae</taxon>
        <taxon>Agathobaculum</taxon>
    </lineage>
</organism>
<sequence length="115" mass="13307">MLQILKLDEQFFRNLINVAFVQLLQNGAGGRYILCWGIPPIPVQRFRNRQGFQHVQNLFHICLRSLFFLLFFFGCSIKRAVWGMDKSALLLLDGAGTFCLFTSRSLRQISLFICC</sequence>